<dbReference type="RefSeq" id="WP_110363422.1">
    <property type="nucleotide sequence ID" value="NZ_QFLI01000013.1"/>
</dbReference>
<dbReference type="Gene3D" id="2.40.170.20">
    <property type="entry name" value="TonB-dependent receptor, beta-barrel domain"/>
    <property type="match status" value="1"/>
</dbReference>
<keyword evidence="4 8" id="KW-0812">Transmembrane</keyword>
<keyword evidence="13" id="KW-1185">Reference proteome</keyword>
<dbReference type="AlphaFoldDB" id="A0A2V3ZUE0"/>
<dbReference type="PANTHER" id="PTHR30069:SF49">
    <property type="entry name" value="OUTER MEMBRANE PROTEIN C"/>
    <property type="match status" value="1"/>
</dbReference>
<keyword evidence="6 8" id="KW-0472">Membrane</keyword>
<dbReference type="OrthoDB" id="9759247at2"/>
<dbReference type="SUPFAM" id="SSF56935">
    <property type="entry name" value="Porins"/>
    <property type="match status" value="1"/>
</dbReference>
<dbReference type="GO" id="GO:0009279">
    <property type="term" value="C:cell outer membrane"/>
    <property type="evidence" value="ECO:0007669"/>
    <property type="project" value="UniProtKB-SubCell"/>
</dbReference>
<organism evidence="12 13">
    <name type="scientific">Marinifilum breve</name>
    <dbReference type="NCBI Taxonomy" id="2184082"/>
    <lineage>
        <taxon>Bacteria</taxon>
        <taxon>Pseudomonadati</taxon>
        <taxon>Bacteroidota</taxon>
        <taxon>Bacteroidia</taxon>
        <taxon>Marinilabiliales</taxon>
        <taxon>Marinifilaceae</taxon>
    </lineage>
</organism>
<evidence type="ECO:0000256" key="3">
    <source>
        <dbReference type="ARBA" id="ARBA00022452"/>
    </source>
</evidence>
<proteinExistence type="inferred from homology"/>
<evidence type="ECO:0000256" key="1">
    <source>
        <dbReference type="ARBA" id="ARBA00004571"/>
    </source>
</evidence>
<evidence type="ECO:0000256" key="9">
    <source>
        <dbReference type="RuleBase" id="RU003357"/>
    </source>
</evidence>
<dbReference type="PROSITE" id="PS52016">
    <property type="entry name" value="TONB_DEPENDENT_REC_3"/>
    <property type="match status" value="1"/>
</dbReference>
<keyword evidence="7 8" id="KW-0998">Cell outer membrane</keyword>
<evidence type="ECO:0000313" key="12">
    <source>
        <dbReference type="EMBL" id="PXX96061.1"/>
    </source>
</evidence>
<evidence type="ECO:0000259" key="10">
    <source>
        <dbReference type="Pfam" id="PF00593"/>
    </source>
</evidence>
<dbReference type="GO" id="GO:0015344">
    <property type="term" value="F:siderophore uptake transmembrane transporter activity"/>
    <property type="evidence" value="ECO:0007669"/>
    <property type="project" value="TreeGrafter"/>
</dbReference>
<sequence>MKHILLTCFILLGIQVYSQKSIQLLDLETEHPIALAHFLYQNQKGNTNANGEFTIEYIEGEKLYLSHVNYGKISFTNSEIKTALQSGKIYMSKTYVSLLPTTIIARKRTAKESETMQISSSDKLSHDAGEFLSQSGLIGGIRKSGSYGFDPVMRGFKYDQLNIVMDNGMSATAACPNRMDPPISQVPLNMVDRVEITKGPHSLRYGNSFAGSIHFKSSTNGFADKASAFGRASGSYESNGEIFRTEALAGAKGKFYNFGVFGAYSEGSDYEDGNGDKVASGFNRRNIGLAANFKLSNSQNIQASANSNYAEDVDFPALNMDLREDDTKMISVGHKITFKNSALASISTSANASFVDHEMDNLTKNLNPRKVNAITKAETKNYAFRSEAAFQFKESSLFAGIDYKSEEADGTRSREMLMGPMAGETAYDNIWQDSKIEKLGVFGEYHFSVNETHFIASSRLEHNSAESKDEAENFVITNSKDPSDEMNFSFSIGASKNLSENLRMGIWFGRAERSGSLTERFINHIPVDVDPYERIGNPDLDPEINYQLDYNINWKTKYFSLDINLFNSWLRDYISSEIRSDVDPLMASAPGIKQFTNIDKAVMRGFEIGFNQSITNNLYHRLNLAYTYGKNKEINQPLPEIPPLDIRYSLGAHLCKQKFTPELMLRYAAKQGRIAENYGETETPDFTVLDFKASYLFSDHFQIIGGIRNLFDEAYYEHLSRSVKGSNQAIYAPGRSFHLTLSLNL</sequence>
<comment type="subcellular location">
    <subcellularLocation>
        <location evidence="1 8">Cell outer membrane</location>
        <topology evidence="1 8">Multi-pass membrane protein</topology>
    </subcellularLocation>
</comment>
<reference evidence="12 13" key="1">
    <citation type="submission" date="2018-05" db="EMBL/GenBank/DDBJ databases">
        <title>Marinifilum breve JC075T sp. nov., a marine bacterium isolated from Yongle Blue Hole in the South China Sea.</title>
        <authorList>
            <person name="Fu T."/>
        </authorList>
    </citation>
    <scope>NUCLEOTIDE SEQUENCE [LARGE SCALE GENOMIC DNA]</scope>
    <source>
        <strain evidence="12 13">JC075</strain>
    </source>
</reference>
<evidence type="ECO:0000256" key="7">
    <source>
        <dbReference type="ARBA" id="ARBA00023237"/>
    </source>
</evidence>
<feature type="domain" description="TonB-dependent receptor-like beta-barrel" evidence="10">
    <location>
        <begin position="270"/>
        <end position="710"/>
    </location>
</feature>
<feature type="domain" description="TonB-dependent receptor plug" evidence="11">
    <location>
        <begin position="142"/>
        <end position="211"/>
    </location>
</feature>
<evidence type="ECO:0000256" key="6">
    <source>
        <dbReference type="ARBA" id="ARBA00023136"/>
    </source>
</evidence>
<keyword evidence="12" id="KW-0675">Receptor</keyword>
<gene>
    <name evidence="12" type="ORF">DF185_21135</name>
</gene>
<dbReference type="GO" id="GO:0044718">
    <property type="term" value="P:siderophore transmembrane transport"/>
    <property type="evidence" value="ECO:0007669"/>
    <property type="project" value="TreeGrafter"/>
</dbReference>
<dbReference type="InterPro" id="IPR039426">
    <property type="entry name" value="TonB-dep_rcpt-like"/>
</dbReference>
<dbReference type="Gene3D" id="2.170.130.10">
    <property type="entry name" value="TonB-dependent receptor, plug domain"/>
    <property type="match status" value="1"/>
</dbReference>
<evidence type="ECO:0000256" key="8">
    <source>
        <dbReference type="PROSITE-ProRule" id="PRU01360"/>
    </source>
</evidence>
<evidence type="ECO:0000256" key="5">
    <source>
        <dbReference type="ARBA" id="ARBA00023077"/>
    </source>
</evidence>
<accession>A0A2V3ZUE0</accession>
<dbReference type="Pfam" id="PF07715">
    <property type="entry name" value="Plug"/>
    <property type="match status" value="1"/>
</dbReference>
<keyword evidence="2 8" id="KW-0813">Transport</keyword>
<dbReference type="Pfam" id="PF00593">
    <property type="entry name" value="TonB_dep_Rec_b-barrel"/>
    <property type="match status" value="1"/>
</dbReference>
<dbReference type="InterPro" id="IPR000531">
    <property type="entry name" value="Beta-barrel_TonB"/>
</dbReference>
<evidence type="ECO:0000313" key="13">
    <source>
        <dbReference type="Proteomes" id="UP000248079"/>
    </source>
</evidence>
<evidence type="ECO:0000259" key="11">
    <source>
        <dbReference type="Pfam" id="PF07715"/>
    </source>
</evidence>
<comment type="similarity">
    <text evidence="8 9">Belongs to the TonB-dependent receptor family.</text>
</comment>
<protein>
    <submittedName>
        <fullName evidence="12">TonB-dependent receptor</fullName>
    </submittedName>
</protein>
<dbReference type="InterPro" id="IPR037066">
    <property type="entry name" value="Plug_dom_sf"/>
</dbReference>
<dbReference type="EMBL" id="QFLI01000013">
    <property type="protein sequence ID" value="PXX96061.1"/>
    <property type="molecule type" value="Genomic_DNA"/>
</dbReference>
<keyword evidence="5 9" id="KW-0798">TonB box</keyword>
<evidence type="ECO:0000256" key="2">
    <source>
        <dbReference type="ARBA" id="ARBA00022448"/>
    </source>
</evidence>
<dbReference type="Proteomes" id="UP000248079">
    <property type="component" value="Unassembled WGS sequence"/>
</dbReference>
<name>A0A2V3ZUE0_9BACT</name>
<dbReference type="PANTHER" id="PTHR30069">
    <property type="entry name" value="TONB-DEPENDENT OUTER MEMBRANE RECEPTOR"/>
    <property type="match status" value="1"/>
</dbReference>
<evidence type="ECO:0000256" key="4">
    <source>
        <dbReference type="ARBA" id="ARBA00022692"/>
    </source>
</evidence>
<dbReference type="InterPro" id="IPR012910">
    <property type="entry name" value="Plug_dom"/>
</dbReference>
<keyword evidence="3 8" id="KW-1134">Transmembrane beta strand</keyword>
<dbReference type="InterPro" id="IPR036942">
    <property type="entry name" value="Beta-barrel_TonB_sf"/>
</dbReference>
<comment type="caution">
    <text evidence="12">The sequence shown here is derived from an EMBL/GenBank/DDBJ whole genome shotgun (WGS) entry which is preliminary data.</text>
</comment>